<evidence type="ECO:0000313" key="1">
    <source>
        <dbReference type="EMBL" id="RDB65790.1"/>
    </source>
</evidence>
<dbReference type="OrthoDB" id="3174158at2"/>
<evidence type="ECO:0000313" key="2">
    <source>
        <dbReference type="Proteomes" id="UP000254000"/>
    </source>
</evidence>
<dbReference type="AlphaFoldDB" id="A0A369M2B7"/>
<protein>
    <recommendedName>
        <fullName evidence="3">Molecular chaperone TorD</fullName>
    </recommendedName>
</protein>
<gene>
    <name evidence="1" type="ORF">C1877_06700</name>
</gene>
<dbReference type="EMBL" id="PPTS01000003">
    <property type="protein sequence ID" value="RDB65790.1"/>
    <property type="molecule type" value="Genomic_DNA"/>
</dbReference>
<evidence type="ECO:0008006" key="3">
    <source>
        <dbReference type="Google" id="ProtNLM"/>
    </source>
</evidence>
<dbReference type="Proteomes" id="UP000254000">
    <property type="component" value="Unassembled WGS sequence"/>
</dbReference>
<accession>A0A369M2B7</accession>
<name>A0A369M2B7_9ACTN</name>
<sequence>MLGAGACGPSPPPVLPGTAGGRSGGRPPAVPDGPVFPKAMEVLPVDDATPLSSDELRGFAVIAEACAEAFLNEPSAQIVDDVARVAQALGDGRFDGVVADEALRQRYSERFFVPTSPLYVPLSECSVRGAAGEGGRVRYAPASGAQADHVLKCYRAVGFDYRALAGFGPAVGSLHPDSLAAELAFMAFLARAASEAAGDDPAASGRAAELLCQFAREHANAWLPKAARLLAAGDDDLYARAAALAADAVGSIAG</sequence>
<dbReference type="InterPro" id="IPR036411">
    <property type="entry name" value="TorD-like_sf"/>
</dbReference>
<proteinExistence type="predicted"/>
<keyword evidence="2" id="KW-1185">Reference proteome</keyword>
<dbReference type="Gene3D" id="1.10.3480.10">
    <property type="entry name" value="TorD-like"/>
    <property type="match status" value="1"/>
</dbReference>
<dbReference type="Pfam" id="PF02613">
    <property type="entry name" value="Nitrate_red_del"/>
    <property type="match status" value="1"/>
</dbReference>
<reference evidence="1 2" key="1">
    <citation type="journal article" date="2018" name="Elife">
        <title>Discovery and characterization of a prevalent human gut bacterial enzyme sufficient for the inactivation of a family of plant toxins.</title>
        <authorList>
            <person name="Koppel N."/>
            <person name="Bisanz J.E."/>
            <person name="Pandelia M.E."/>
            <person name="Turnbaugh P.J."/>
            <person name="Balskus E.P."/>
        </authorList>
    </citation>
    <scope>NUCLEOTIDE SEQUENCE [LARGE SCALE GENOMIC DNA]</scope>
    <source>
        <strain evidence="1 2">3C</strain>
    </source>
</reference>
<organism evidence="1 2">
    <name type="scientific">Gordonibacter pamelaeae</name>
    <dbReference type="NCBI Taxonomy" id="471189"/>
    <lineage>
        <taxon>Bacteria</taxon>
        <taxon>Bacillati</taxon>
        <taxon>Actinomycetota</taxon>
        <taxon>Coriobacteriia</taxon>
        <taxon>Eggerthellales</taxon>
        <taxon>Eggerthellaceae</taxon>
        <taxon>Gordonibacter</taxon>
    </lineage>
</organism>
<dbReference type="InterPro" id="IPR020945">
    <property type="entry name" value="DMSO/NO3_reduct_chaperone"/>
</dbReference>
<comment type="caution">
    <text evidence="1">The sequence shown here is derived from an EMBL/GenBank/DDBJ whole genome shotgun (WGS) entry which is preliminary data.</text>
</comment>
<dbReference type="SUPFAM" id="SSF89155">
    <property type="entry name" value="TorD-like"/>
    <property type="match status" value="1"/>
</dbReference>